<comment type="caution">
    <text evidence="6">The sequence shown here is derived from an EMBL/GenBank/DDBJ whole genome shotgun (WGS) entry which is preliminary data.</text>
</comment>
<evidence type="ECO:0000256" key="5">
    <source>
        <dbReference type="ARBA" id="ARBA00023152"/>
    </source>
</evidence>
<keyword evidence="5" id="KW-0324">Glycolysis</keyword>
<evidence type="ECO:0000256" key="3">
    <source>
        <dbReference type="ARBA" id="ARBA00022777"/>
    </source>
</evidence>
<evidence type="ECO:0008006" key="8">
    <source>
        <dbReference type="Google" id="ProtNLM"/>
    </source>
</evidence>
<dbReference type="EMBL" id="WIXE01010869">
    <property type="protein sequence ID" value="KAK5977252.1"/>
    <property type="molecule type" value="Genomic_DNA"/>
</dbReference>
<evidence type="ECO:0000256" key="2">
    <source>
        <dbReference type="ARBA" id="ARBA00022723"/>
    </source>
</evidence>
<dbReference type="PROSITE" id="PS51255">
    <property type="entry name" value="ADPK"/>
    <property type="match status" value="1"/>
</dbReference>
<accession>A0AAN8IPV1</accession>
<dbReference type="Gene3D" id="3.40.1190.20">
    <property type="match status" value="3"/>
</dbReference>
<dbReference type="InterPro" id="IPR007666">
    <property type="entry name" value="ADP_PFK/GK"/>
</dbReference>
<name>A0AAN8IPV1_TRICO</name>
<dbReference type="PANTHER" id="PTHR21208">
    <property type="entry name" value="ADP-DEPENDENT GLUCOKINASE"/>
    <property type="match status" value="1"/>
</dbReference>
<keyword evidence="3" id="KW-0418">Kinase</keyword>
<evidence type="ECO:0000313" key="6">
    <source>
        <dbReference type="EMBL" id="KAK5977252.1"/>
    </source>
</evidence>
<evidence type="ECO:0000256" key="4">
    <source>
        <dbReference type="ARBA" id="ARBA00022842"/>
    </source>
</evidence>
<dbReference type="AlphaFoldDB" id="A0AAN8IPV1"/>
<sequence length="417" mass="47201">MSLAWDRAIAKPGIPFRRAVVGFNCNVDVIVSGTQIIENLNTTCEKGKDHESLETLNDLHETFVHFFQRGAPAERYMSSEGTFESVVRQVEAAIPRAQYHIGGNAALMAERIASGFPSTEVYLVGPIGPRSQALLNPSVRRTNSTRITKDELHVILEYKQGETLGDWIAPSSSRFITSHDHFSGSTVVMEMFFKAIAQFKPDLIIISGIHTLEFQNKEMRLEKLRMIRRNLLQISSKTPIHFELGSLADATFMFDILHRVSSFPHYHIIFIIRPQGVYVLSGYLHSFLPIIQIIPHVDSLGINEQELAFLSHVAGGPHMEEYPVQAGTVHAHKARMETDMLEVRTAPSFILDKKLGKMYHFHAHNPIASWMRDQVLFIFTPVLVCKFPMKTVGVDDAISTTGLLYSQFYRFDSNMKW</sequence>
<keyword evidence="2" id="KW-0479">Metal-binding</keyword>
<dbReference type="GO" id="GO:0006096">
    <property type="term" value="P:glycolytic process"/>
    <property type="evidence" value="ECO:0007669"/>
    <property type="project" value="UniProtKB-KW"/>
</dbReference>
<gene>
    <name evidence="6" type="ORF">GCK32_012841</name>
</gene>
<keyword evidence="7" id="KW-1185">Reference proteome</keyword>
<dbReference type="InterPro" id="IPR029056">
    <property type="entry name" value="Ribokinase-like"/>
</dbReference>
<dbReference type="Pfam" id="PF04587">
    <property type="entry name" value="ADP_PFK_GK"/>
    <property type="match status" value="3"/>
</dbReference>
<dbReference type="GO" id="GO:0006006">
    <property type="term" value="P:glucose metabolic process"/>
    <property type="evidence" value="ECO:0007669"/>
    <property type="project" value="TreeGrafter"/>
</dbReference>
<dbReference type="SUPFAM" id="SSF53613">
    <property type="entry name" value="Ribokinase-like"/>
    <property type="match status" value="2"/>
</dbReference>
<dbReference type="PANTHER" id="PTHR21208:SF0">
    <property type="entry name" value="ADP-DEPENDENT GLUCOKINASE"/>
    <property type="match status" value="1"/>
</dbReference>
<dbReference type="GO" id="GO:0046872">
    <property type="term" value="F:metal ion binding"/>
    <property type="evidence" value="ECO:0007669"/>
    <property type="project" value="UniProtKB-KW"/>
</dbReference>
<keyword evidence="4" id="KW-0460">Magnesium</keyword>
<dbReference type="GO" id="GO:0043843">
    <property type="term" value="F:ADP-specific glucokinase activity"/>
    <property type="evidence" value="ECO:0007669"/>
    <property type="project" value="TreeGrafter"/>
</dbReference>
<reference evidence="6 7" key="1">
    <citation type="submission" date="2019-10" db="EMBL/GenBank/DDBJ databases">
        <title>Assembly and Annotation for the nematode Trichostrongylus colubriformis.</title>
        <authorList>
            <person name="Martin J."/>
        </authorList>
    </citation>
    <scope>NUCLEOTIDE SEQUENCE [LARGE SCALE GENOMIC DNA]</scope>
    <source>
        <strain evidence="6">G859</strain>
        <tissue evidence="6">Whole worm</tissue>
    </source>
</reference>
<evidence type="ECO:0000256" key="1">
    <source>
        <dbReference type="ARBA" id="ARBA00022679"/>
    </source>
</evidence>
<proteinExistence type="predicted"/>
<protein>
    <recommendedName>
        <fullName evidence="8">ADP-dependent glucokinase</fullName>
    </recommendedName>
</protein>
<dbReference type="GO" id="GO:0005783">
    <property type="term" value="C:endoplasmic reticulum"/>
    <property type="evidence" value="ECO:0007669"/>
    <property type="project" value="TreeGrafter"/>
</dbReference>
<organism evidence="6 7">
    <name type="scientific">Trichostrongylus colubriformis</name>
    <name type="common">Black scour worm</name>
    <dbReference type="NCBI Taxonomy" id="6319"/>
    <lineage>
        <taxon>Eukaryota</taxon>
        <taxon>Metazoa</taxon>
        <taxon>Ecdysozoa</taxon>
        <taxon>Nematoda</taxon>
        <taxon>Chromadorea</taxon>
        <taxon>Rhabditida</taxon>
        <taxon>Rhabditina</taxon>
        <taxon>Rhabditomorpha</taxon>
        <taxon>Strongyloidea</taxon>
        <taxon>Trichostrongylidae</taxon>
        <taxon>Trichostrongylus</taxon>
    </lineage>
</organism>
<dbReference type="Proteomes" id="UP001331761">
    <property type="component" value="Unassembled WGS sequence"/>
</dbReference>
<keyword evidence="1" id="KW-0808">Transferase</keyword>
<evidence type="ECO:0000313" key="7">
    <source>
        <dbReference type="Proteomes" id="UP001331761"/>
    </source>
</evidence>